<evidence type="ECO:0000313" key="2">
    <source>
        <dbReference type="EMBL" id="KAK9740642.1"/>
    </source>
</evidence>
<evidence type="ECO:0000313" key="3">
    <source>
        <dbReference type="Proteomes" id="UP001443914"/>
    </source>
</evidence>
<keyword evidence="1" id="KW-0732">Signal</keyword>
<proteinExistence type="predicted"/>
<evidence type="ECO:0000256" key="1">
    <source>
        <dbReference type="SAM" id="SignalP"/>
    </source>
</evidence>
<dbReference type="Proteomes" id="UP001443914">
    <property type="component" value="Unassembled WGS sequence"/>
</dbReference>
<reference evidence="2" key="1">
    <citation type="submission" date="2024-03" db="EMBL/GenBank/DDBJ databases">
        <title>WGS assembly of Saponaria officinalis var. Norfolk2.</title>
        <authorList>
            <person name="Jenkins J."/>
            <person name="Shu S."/>
            <person name="Grimwood J."/>
            <person name="Barry K."/>
            <person name="Goodstein D."/>
            <person name="Schmutz J."/>
            <person name="Leebens-Mack J."/>
            <person name="Osbourn A."/>
        </authorList>
    </citation>
    <scope>NUCLEOTIDE SEQUENCE [LARGE SCALE GENOMIC DNA]</scope>
    <source>
        <strain evidence="2">JIC</strain>
    </source>
</reference>
<keyword evidence="3" id="KW-1185">Reference proteome</keyword>
<feature type="chain" id="PRO_5043867197" evidence="1">
    <location>
        <begin position="20"/>
        <end position="65"/>
    </location>
</feature>
<organism evidence="2 3">
    <name type="scientific">Saponaria officinalis</name>
    <name type="common">Common soapwort</name>
    <name type="synonym">Lychnis saponaria</name>
    <dbReference type="NCBI Taxonomy" id="3572"/>
    <lineage>
        <taxon>Eukaryota</taxon>
        <taxon>Viridiplantae</taxon>
        <taxon>Streptophyta</taxon>
        <taxon>Embryophyta</taxon>
        <taxon>Tracheophyta</taxon>
        <taxon>Spermatophyta</taxon>
        <taxon>Magnoliopsida</taxon>
        <taxon>eudicotyledons</taxon>
        <taxon>Gunneridae</taxon>
        <taxon>Pentapetalae</taxon>
        <taxon>Caryophyllales</taxon>
        <taxon>Caryophyllaceae</taxon>
        <taxon>Caryophylleae</taxon>
        <taxon>Saponaria</taxon>
    </lineage>
</organism>
<feature type="signal peptide" evidence="1">
    <location>
        <begin position="1"/>
        <end position="19"/>
    </location>
</feature>
<accession>A0AAW1M4X6</accession>
<name>A0AAW1M4X6_SAPOF</name>
<dbReference type="EMBL" id="JBDFQZ010000003">
    <property type="protein sequence ID" value="KAK9740642.1"/>
    <property type="molecule type" value="Genomic_DNA"/>
</dbReference>
<gene>
    <name evidence="2" type="ORF">RND81_03G050400</name>
</gene>
<dbReference type="AlphaFoldDB" id="A0AAW1M4X6"/>
<protein>
    <submittedName>
        <fullName evidence="2">Uncharacterized protein</fullName>
    </submittedName>
</protein>
<sequence>MRFIDTCYLLIWGLYSILGRKFGDDQNLSFSIKLRLSLTHLLSFVAFRNAVSSEFRNFQGHQMSH</sequence>
<comment type="caution">
    <text evidence="2">The sequence shown here is derived from an EMBL/GenBank/DDBJ whole genome shotgun (WGS) entry which is preliminary data.</text>
</comment>